<evidence type="ECO:0000313" key="4">
    <source>
        <dbReference type="EMBL" id="NGN91680.1"/>
    </source>
</evidence>
<evidence type="ECO:0000259" key="3">
    <source>
        <dbReference type="Pfam" id="PF26056"/>
    </source>
</evidence>
<dbReference type="EMBL" id="JAALAA010000002">
    <property type="protein sequence ID" value="NGN91680.1"/>
    <property type="molecule type" value="Genomic_DNA"/>
</dbReference>
<dbReference type="Pfam" id="PF26056">
    <property type="entry name" value="DUF8017"/>
    <property type="match status" value="1"/>
</dbReference>
<reference evidence="4 5" key="1">
    <citation type="submission" date="2020-02" db="EMBL/GenBank/DDBJ databases">
        <title>Whole-genome analyses of novel actinobacteria.</title>
        <authorList>
            <person name="Sahin N."/>
        </authorList>
    </citation>
    <scope>NUCLEOTIDE SEQUENCE [LARGE SCALE GENOMIC DNA]</scope>
    <source>
        <strain evidence="4 5">KC13</strain>
    </source>
</reference>
<proteinExistence type="predicted"/>
<name>A0A6M1QVG7_9ACTN</name>
<dbReference type="InterPro" id="IPR058330">
    <property type="entry name" value="DUF8017"/>
</dbReference>
<gene>
    <name evidence="4" type="ORF">G5C66_02855</name>
</gene>
<feature type="transmembrane region" description="Helical" evidence="2">
    <location>
        <begin position="20"/>
        <end position="46"/>
    </location>
</feature>
<feature type="region of interest" description="Disordered" evidence="1">
    <location>
        <begin position="51"/>
        <end position="89"/>
    </location>
</feature>
<evidence type="ECO:0000313" key="5">
    <source>
        <dbReference type="Proteomes" id="UP000483261"/>
    </source>
</evidence>
<accession>A0A6M1QVG7</accession>
<protein>
    <recommendedName>
        <fullName evidence="3">DUF8017 domain-containing protein</fullName>
    </recommendedName>
</protein>
<keyword evidence="2" id="KW-1133">Transmembrane helix</keyword>
<dbReference type="Proteomes" id="UP000483261">
    <property type="component" value="Unassembled WGS sequence"/>
</dbReference>
<sequence length="261" mass="26214">MAESKVSGPGSGGGSGSRLALVLVGVLVVLLVVLVVAAGLVAWRLVAQESDDVRGPAAPPSGTAATGSPSAAAPASVAPAPVPDGAWQPVTSAKDRMTYDVPPDWEPGPDTLAGFESPAGEITALMHGIATYGDDWCDDNWHTLVGFVTPGSISDKGSIEATAMHWAKQAAQDDGGSNPTGSLGEPRTVEVDRGRTTATAVTATATPLSQKCPVPSIEVTVVSVPAPAGPALFVVVADRGAEGSNPDAALEKVIASLRPAR</sequence>
<feature type="region of interest" description="Disordered" evidence="1">
    <location>
        <begin position="170"/>
        <end position="192"/>
    </location>
</feature>
<comment type="caution">
    <text evidence="4">The sequence shown here is derived from an EMBL/GenBank/DDBJ whole genome shotgun (WGS) entry which is preliminary data.</text>
</comment>
<feature type="compositionally biased region" description="Low complexity" evidence="1">
    <location>
        <begin position="60"/>
        <end position="86"/>
    </location>
</feature>
<keyword evidence="2" id="KW-0812">Transmembrane</keyword>
<evidence type="ECO:0000256" key="2">
    <source>
        <dbReference type="SAM" id="Phobius"/>
    </source>
</evidence>
<organism evidence="4 5">
    <name type="scientific">Nocardioides turkmenicus</name>
    <dbReference type="NCBI Taxonomy" id="2711220"/>
    <lineage>
        <taxon>Bacteria</taxon>
        <taxon>Bacillati</taxon>
        <taxon>Actinomycetota</taxon>
        <taxon>Actinomycetes</taxon>
        <taxon>Propionibacteriales</taxon>
        <taxon>Nocardioidaceae</taxon>
        <taxon>Nocardioides</taxon>
    </lineage>
</organism>
<dbReference type="AlphaFoldDB" id="A0A6M1QVG7"/>
<feature type="domain" description="DUF8017" evidence="3">
    <location>
        <begin position="80"/>
        <end position="260"/>
    </location>
</feature>
<dbReference type="RefSeq" id="WP_165109449.1">
    <property type="nucleotide sequence ID" value="NZ_JAALAA010000002.1"/>
</dbReference>
<evidence type="ECO:0000256" key="1">
    <source>
        <dbReference type="SAM" id="MobiDB-lite"/>
    </source>
</evidence>
<keyword evidence="2" id="KW-0472">Membrane</keyword>
<keyword evidence="5" id="KW-1185">Reference proteome</keyword>